<feature type="binding site" evidence="8">
    <location>
        <position position="83"/>
    </location>
    <ligand>
        <name>5-phospho-alpha-D-ribose 1-diphosphate</name>
        <dbReference type="ChEBI" id="CHEBI:58017"/>
    </ligand>
</feature>
<feature type="binding site" evidence="8">
    <location>
        <position position="169"/>
    </location>
    <ligand>
        <name>anthranilate</name>
        <dbReference type="ChEBI" id="CHEBI:16567"/>
        <label>2</label>
    </ligand>
</feature>
<reference evidence="11 12" key="1">
    <citation type="journal article" date="2016" name="Sci. Rep.">
        <title>Metabolic traits of an uncultured archaeal lineage -MSBL1- from brine pools of the Red Sea.</title>
        <authorList>
            <person name="Mwirichia R."/>
            <person name="Alam I."/>
            <person name="Rashid M."/>
            <person name="Vinu M."/>
            <person name="Ba-Alawi W."/>
            <person name="Anthony Kamau A."/>
            <person name="Kamanda Ngugi D."/>
            <person name="Goker M."/>
            <person name="Klenk H.P."/>
            <person name="Bajic V."/>
            <person name="Stingl U."/>
        </authorList>
    </citation>
    <scope>NUCLEOTIDE SEQUENCE [LARGE SCALE GENOMIC DNA]</scope>
    <source>
        <strain evidence="11">SCGC-AAA259M10</strain>
    </source>
</reference>
<name>A0A133UZR2_9EURY</name>
<feature type="binding site" evidence="8">
    <location>
        <begin position="93"/>
        <end position="96"/>
    </location>
    <ligand>
        <name>5-phospho-alpha-D-ribose 1-diphosphate</name>
        <dbReference type="ChEBI" id="CHEBI:58017"/>
    </ligand>
</feature>
<keyword evidence="8" id="KW-0460">Magnesium</keyword>
<dbReference type="Pfam" id="PF02885">
    <property type="entry name" value="Glycos_trans_3N"/>
    <property type="match status" value="1"/>
</dbReference>
<dbReference type="InterPro" id="IPR017459">
    <property type="entry name" value="Glycosyl_Trfase_fam3_N_dom"/>
</dbReference>
<feature type="binding site" evidence="8">
    <location>
        <position position="123"/>
    </location>
    <ligand>
        <name>5-phospho-alpha-D-ribose 1-diphosphate</name>
        <dbReference type="ChEBI" id="CHEBI:58017"/>
    </ligand>
</feature>
<dbReference type="FunFam" id="3.40.1030.10:FF:000002">
    <property type="entry name" value="Anthranilate phosphoribosyltransferase"/>
    <property type="match status" value="1"/>
</dbReference>
<dbReference type="InterPro" id="IPR005940">
    <property type="entry name" value="Anthranilate_Pribosyl_Tfrase"/>
</dbReference>
<dbReference type="Proteomes" id="UP000070341">
    <property type="component" value="Unassembled WGS sequence"/>
</dbReference>
<feature type="binding site" evidence="8">
    <location>
        <position position="83"/>
    </location>
    <ligand>
        <name>anthranilate</name>
        <dbReference type="ChEBI" id="CHEBI:16567"/>
        <label>1</label>
    </ligand>
</feature>
<dbReference type="NCBIfam" id="TIGR01245">
    <property type="entry name" value="trpD"/>
    <property type="match status" value="1"/>
</dbReference>
<feature type="binding site" evidence="8">
    <location>
        <position position="229"/>
    </location>
    <ligand>
        <name>Mg(2+)</name>
        <dbReference type="ChEBI" id="CHEBI:18420"/>
        <label>1</label>
    </ligand>
</feature>
<evidence type="ECO:0000256" key="1">
    <source>
        <dbReference type="ARBA" id="ARBA00004907"/>
    </source>
</evidence>
<evidence type="ECO:0000256" key="4">
    <source>
        <dbReference type="ARBA" id="ARBA00022676"/>
    </source>
</evidence>
<dbReference type="GO" id="GO:0005829">
    <property type="term" value="C:cytosol"/>
    <property type="evidence" value="ECO:0007669"/>
    <property type="project" value="TreeGrafter"/>
</dbReference>
<comment type="catalytic activity">
    <reaction evidence="8">
        <text>N-(5-phospho-beta-D-ribosyl)anthranilate + diphosphate = 5-phospho-alpha-D-ribose 1-diphosphate + anthranilate</text>
        <dbReference type="Rhea" id="RHEA:11768"/>
        <dbReference type="ChEBI" id="CHEBI:16567"/>
        <dbReference type="ChEBI" id="CHEBI:18277"/>
        <dbReference type="ChEBI" id="CHEBI:33019"/>
        <dbReference type="ChEBI" id="CHEBI:58017"/>
        <dbReference type="EC" id="2.4.2.18"/>
    </reaction>
</comment>
<dbReference type="Gene3D" id="1.20.970.10">
    <property type="entry name" value="Transferase, Pyrimidine Nucleoside Phosphorylase, Chain C"/>
    <property type="match status" value="1"/>
</dbReference>
<evidence type="ECO:0000259" key="9">
    <source>
        <dbReference type="Pfam" id="PF00591"/>
    </source>
</evidence>
<evidence type="ECO:0000259" key="10">
    <source>
        <dbReference type="Pfam" id="PF02885"/>
    </source>
</evidence>
<keyword evidence="3 8" id="KW-0028">Amino-acid biosynthesis</keyword>
<proteinExistence type="inferred from homology"/>
<dbReference type="InterPro" id="IPR035902">
    <property type="entry name" value="Nuc_phospho_transferase"/>
</dbReference>
<keyword evidence="8" id="KW-0479">Metal-binding</keyword>
<dbReference type="GO" id="GO:0000287">
    <property type="term" value="F:magnesium ion binding"/>
    <property type="evidence" value="ECO:0007669"/>
    <property type="project" value="UniProtKB-UniRule"/>
</dbReference>
<dbReference type="EMBL" id="LHXU01000036">
    <property type="protein sequence ID" value="KXA99683.1"/>
    <property type="molecule type" value="Genomic_DNA"/>
</dbReference>
<evidence type="ECO:0000256" key="6">
    <source>
        <dbReference type="ARBA" id="ARBA00022822"/>
    </source>
</evidence>
<keyword evidence="6 8" id="KW-0822">Tryptophan biosynthesis</keyword>
<feature type="binding site" evidence="8">
    <location>
        <position position="91"/>
    </location>
    <ligand>
        <name>5-phospho-alpha-D-ribose 1-diphosphate</name>
        <dbReference type="ChEBI" id="CHEBI:58017"/>
    </ligand>
</feature>
<comment type="cofactor">
    <cofactor evidence="8">
        <name>Mg(2+)</name>
        <dbReference type="ChEBI" id="CHEBI:18420"/>
    </cofactor>
    <text evidence="8">Binds 2 magnesium ions per monomer.</text>
</comment>
<dbReference type="GO" id="GO:0004048">
    <property type="term" value="F:anthranilate phosphoribosyltransferase activity"/>
    <property type="evidence" value="ECO:0007669"/>
    <property type="project" value="UniProtKB-UniRule"/>
</dbReference>
<comment type="subunit">
    <text evidence="8">Homodimer.</text>
</comment>
<evidence type="ECO:0000256" key="2">
    <source>
        <dbReference type="ARBA" id="ARBA00011948"/>
    </source>
</evidence>
<evidence type="ECO:0000313" key="12">
    <source>
        <dbReference type="Proteomes" id="UP000070341"/>
    </source>
</evidence>
<keyword evidence="12" id="KW-1185">Reference proteome</keyword>
<protein>
    <recommendedName>
        <fullName evidence="2 8">Anthranilate phosphoribosyltransferase</fullName>
        <ecNumber evidence="2 8">2.4.2.18</ecNumber>
    </recommendedName>
</protein>
<feature type="binding site" evidence="8">
    <location>
        <position position="228"/>
    </location>
    <ligand>
        <name>Mg(2+)</name>
        <dbReference type="ChEBI" id="CHEBI:18420"/>
        <label>2</label>
    </ligand>
</feature>
<dbReference type="InterPro" id="IPR000312">
    <property type="entry name" value="Glycosyl_Trfase_fam3"/>
</dbReference>
<comment type="pathway">
    <text evidence="1 8">Amino-acid biosynthesis; L-tryptophan biosynthesis; L-tryptophan from chorismate: step 2/5.</text>
</comment>
<evidence type="ECO:0000313" key="11">
    <source>
        <dbReference type="EMBL" id="KXA99683.1"/>
    </source>
</evidence>
<dbReference type="Gene3D" id="3.40.1030.10">
    <property type="entry name" value="Nucleoside phosphorylase/phosphoribosyltransferase catalytic domain"/>
    <property type="match status" value="1"/>
</dbReference>
<dbReference type="PANTHER" id="PTHR43285:SF2">
    <property type="entry name" value="ANTHRANILATE PHOSPHORIBOSYLTRANSFERASE"/>
    <property type="match status" value="1"/>
</dbReference>
<feature type="domain" description="Glycosyl transferase family 3 N-terminal" evidence="10">
    <location>
        <begin position="6"/>
        <end position="67"/>
    </location>
</feature>
<organism evidence="11 12">
    <name type="scientific">candidate division MSBL1 archaeon SCGC-AAA259M10</name>
    <dbReference type="NCBI Taxonomy" id="1698270"/>
    <lineage>
        <taxon>Archaea</taxon>
        <taxon>Methanobacteriati</taxon>
        <taxon>Methanobacteriota</taxon>
        <taxon>candidate division MSBL1</taxon>
    </lineage>
</organism>
<dbReference type="PATRIC" id="fig|1698270.3.peg.601"/>
<dbReference type="PANTHER" id="PTHR43285">
    <property type="entry name" value="ANTHRANILATE PHOSPHORIBOSYLTRANSFERASE"/>
    <property type="match status" value="1"/>
</dbReference>
<feature type="binding site" evidence="8">
    <location>
        <begin position="111"/>
        <end position="119"/>
    </location>
    <ligand>
        <name>5-phospho-alpha-D-ribose 1-diphosphate</name>
        <dbReference type="ChEBI" id="CHEBI:58017"/>
    </ligand>
</feature>
<feature type="binding site" evidence="8">
    <location>
        <position position="95"/>
    </location>
    <ligand>
        <name>Mg(2+)</name>
        <dbReference type="ChEBI" id="CHEBI:18420"/>
        <label>1</label>
    </ligand>
</feature>
<comment type="caution">
    <text evidence="11">The sequence shown here is derived from an EMBL/GenBank/DDBJ whole genome shotgun (WGS) entry which is preliminary data.</text>
</comment>
<comment type="function">
    <text evidence="8">Catalyzes the transfer of the phosphoribosyl group of 5-phosphorylribose-1-pyrophosphate (PRPP) to anthranilate to yield N-(5'-phosphoribosyl)-anthranilate (PRA).</text>
</comment>
<dbReference type="UniPathway" id="UPA00035">
    <property type="reaction ID" value="UER00041"/>
</dbReference>
<keyword evidence="4 8" id="KW-0328">Glycosyltransferase</keyword>
<dbReference type="SUPFAM" id="SSF52418">
    <property type="entry name" value="Nucleoside phosphorylase/phosphoribosyltransferase catalytic domain"/>
    <property type="match status" value="1"/>
</dbReference>
<evidence type="ECO:0000256" key="7">
    <source>
        <dbReference type="ARBA" id="ARBA00023141"/>
    </source>
</evidence>
<dbReference type="AlphaFoldDB" id="A0A133UZR2"/>
<keyword evidence="7 8" id="KW-0057">Aromatic amino acid biosynthesis</keyword>
<feature type="binding site" evidence="8">
    <location>
        <begin position="86"/>
        <end position="87"/>
    </location>
    <ligand>
        <name>5-phospho-alpha-D-ribose 1-diphosphate</name>
        <dbReference type="ChEBI" id="CHEBI:58017"/>
    </ligand>
</feature>
<comment type="similarity">
    <text evidence="8">Belongs to the anthranilate phosphoribosyltransferase family.</text>
</comment>
<feature type="domain" description="Glycosyl transferase family 3" evidence="9">
    <location>
        <begin position="77"/>
        <end position="325"/>
    </location>
</feature>
<sequence>MNSLPSAIEKLVKKRDFGPREAKESMRQIMSGRATPAQIGAFLTALRIKGETPTEIASFARTMRSFAHTIQPKVDDTLVDTCGTGGDEINTFNISTSAMFVAAGAGVPIAKHGNRSVTSKSGSADILEALGVNIDSPPEKVEKTIEEIGVGFMFAPNFHKAMKHAVGPRKEIEMRTVFNVLGPLTNPAGAEAQVMGVYDPDLTEKMAKVLKKLDCRKAMVVHGLDGLDEISILGKTKISQLSNDKIQTYTVEPEKFDIPRTQPEEIAGGNPRENAKTLLKLLKGEEGPKADIISLNAAAAIFVGGKAASLEEGIKIAKNVLDSGRGYEKLVQLVKVSEGDENRLRELEDST</sequence>
<dbReference type="InterPro" id="IPR036320">
    <property type="entry name" value="Glycosyl_Trfase_fam3_N_dom_sf"/>
</dbReference>
<gene>
    <name evidence="8" type="primary">trpD</name>
    <name evidence="11" type="ORF">AKJ40_02630</name>
</gene>
<evidence type="ECO:0000256" key="5">
    <source>
        <dbReference type="ARBA" id="ARBA00022679"/>
    </source>
</evidence>
<feature type="binding site" evidence="8">
    <location>
        <position position="114"/>
    </location>
    <ligand>
        <name>anthranilate</name>
        <dbReference type="ChEBI" id="CHEBI:16567"/>
        <label>1</label>
    </ligand>
</feature>
<comment type="caution">
    <text evidence="8">Lacks conserved residue(s) required for the propagation of feature annotation.</text>
</comment>
<dbReference type="EC" id="2.4.2.18" evidence="2 8"/>
<dbReference type="Pfam" id="PF00591">
    <property type="entry name" value="Glycos_transf_3"/>
    <property type="match status" value="1"/>
</dbReference>
<evidence type="ECO:0000256" key="8">
    <source>
        <dbReference type="HAMAP-Rule" id="MF_00211"/>
    </source>
</evidence>
<dbReference type="SUPFAM" id="SSF47648">
    <property type="entry name" value="Nucleoside phosphorylase/phosphoribosyltransferase N-terminal domain"/>
    <property type="match status" value="1"/>
</dbReference>
<dbReference type="GO" id="GO:0000162">
    <property type="term" value="P:L-tryptophan biosynthetic process"/>
    <property type="evidence" value="ECO:0007669"/>
    <property type="project" value="UniProtKB-UniRule"/>
</dbReference>
<accession>A0A133UZR2</accession>
<keyword evidence="5 8" id="KW-0808">Transferase</keyword>
<dbReference type="HAMAP" id="MF_00211">
    <property type="entry name" value="TrpD"/>
    <property type="match status" value="1"/>
</dbReference>
<feature type="binding site" evidence="8">
    <location>
        <position position="229"/>
    </location>
    <ligand>
        <name>Mg(2+)</name>
        <dbReference type="ChEBI" id="CHEBI:18420"/>
        <label>2</label>
    </ligand>
</feature>
<evidence type="ECO:0000256" key="3">
    <source>
        <dbReference type="ARBA" id="ARBA00022605"/>
    </source>
</evidence>